<dbReference type="EMBL" id="BAAARV010000103">
    <property type="protein sequence ID" value="GAA2387059.1"/>
    <property type="molecule type" value="Genomic_DNA"/>
</dbReference>
<name>A0ABN3HSR3_9ACTN</name>
<protein>
    <submittedName>
        <fullName evidence="1">Extracellular solute-binding protein</fullName>
    </submittedName>
</protein>
<organism evidence="1 2">
    <name type="scientific">Dactylosporangium salmoneum</name>
    <dbReference type="NCBI Taxonomy" id="53361"/>
    <lineage>
        <taxon>Bacteria</taxon>
        <taxon>Bacillati</taxon>
        <taxon>Actinomycetota</taxon>
        <taxon>Actinomycetes</taxon>
        <taxon>Micromonosporales</taxon>
        <taxon>Micromonosporaceae</taxon>
        <taxon>Dactylosporangium</taxon>
    </lineage>
</organism>
<dbReference type="PANTHER" id="PTHR43649:SF14">
    <property type="entry name" value="BLR3389 PROTEIN"/>
    <property type="match status" value="1"/>
</dbReference>
<sequence>MQSGLANSPGILAVYQKLNKQFEDENPGVKIDFVAKSFDDLASVAKLQLSGTNPPNVTQVNRGYQAMGAFVKGGLLTNMDDYAKKNGWDSRQTAAQHQLNRFSTDGKLMGEGPLWGMSATTAWIGLLMNTEIAAKLGITEGPKTIAELEEQMQRAKAAGEIPMQFGSANGELAAWLLSELLLAQGGPQVVQDLVFHHANATFTSETAAWAARTMKSWGDKGYFTPDWTAYKTDQVLANFIAGKGLFSLTSSRFIPLKGTPEQTKKFRMVFFPSVSGQGIAAVGAGDIPWTIPARAKKKDLAVKYIDFVTSQKAAEQFLAGGAIPSKPPANADTAINAADLPVPSQDALRNGLKLVGEGTPVPYVDWGAPELYPTISRTFDQLMSGALSVDGLLAELQKSYGPFVESLEKG</sequence>
<dbReference type="PANTHER" id="PTHR43649">
    <property type="entry name" value="ARABINOSE-BINDING PROTEIN-RELATED"/>
    <property type="match status" value="1"/>
</dbReference>
<dbReference type="InterPro" id="IPR006059">
    <property type="entry name" value="SBP"/>
</dbReference>
<comment type="caution">
    <text evidence="1">The sequence shown here is derived from an EMBL/GenBank/DDBJ whole genome shotgun (WGS) entry which is preliminary data.</text>
</comment>
<evidence type="ECO:0000313" key="1">
    <source>
        <dbReference type="EMBL" id="GAA2387059.1"/>
    </source>
</evidence>
<dbReference type="Gene3D" id="3.40.190.10">
    <property type="entry name" value="Periplasmic binding protein-like II"/>
    <property type="match status" value="2"/>
</dbReference>
<keyword evidence="2" id="KW-1185">Reference proteome</keyword>
<dbReference type="Proteomes" id="UP001501444">
    <property type="component" value="Unassembled WGS sequence"/>
</dbReference>
<dbReference type="Pfam" id="PF01547">
    <property type="entry name" value="SBP_bac_1"/>
    <property type="match status" value="1"/>
</dbReference>
<reference evidence="1 2" key="1">
    <citation type="journal article" date="2019" name="Int. J. Syst. Evol. Microbiol.">
        <title>The Global Catalogue of Microorganisms (GCM) 10K type strain sequencing project: providing services to taxonomists for standard genome sequencing and annotation.</title>
        <authorList>
            <consortium name="The Broad Institute Genomics Platform"/>
            <consortium name="The Broad Institute Genome Sequencing Center for Infectious Disease"/>
            <person name="Wu L."/>
            <person name="Ma J."/>
        </authorList>
    </citation>
    <scope>NUCLEOTIDE SEQUENCE [LARGE SCALE GENOMIC DNA]</scope>
    <source>
        <strain evidence="1 2">JCM 3272</strain>
    </source>
</reference>
<proteinExistence type="predicted"/>
<accession>A0ABN3HSR3</accession>
<gene>
    <name evidence="1" type="ORF">GCM10010170_097800</name>
</gene>
<evidence type="ECO:0000313" key="2">
    <source>
        <dbReference type="Proteomes" id="UP001501444"/>
    </source>
</evidence>
<dbReference type="SUPFAM" id="SSF53850">
    <property type="entry name" value="Periplasmic binding protein-like II"/>
    <property type="match status" value="1"/>
</dbReference>
<dbReference type="InterPro" id="IPR050490">
    <property type="entry name" value="Bact_solute-bd_prot1"/>
</dbReference>